<dbReference type="NCBIfam" id="TIGR00060">
    <property type="entry name" value="L18_bact"/>
    <property type="match status" value="1"/>
</dbReference>
<dbReference type="PANTHER" id="PTHR12899:SF3">
    <property type="entry name" value="LARGE RIBOSOMAL SUBUNIT PROTEIN UL18M"/>
    <property type="match status" value="1"/>
</dbReference>
<keyword evidence="4 7" id="KW-0689">Ribosomal protein</keyword>
<evidence type="ECO:0000256" key="2">
    <source>
        <dbReference type="ARBA" id="ARBA00022730"/>
    </source>
</evidence>
<keyword evidence="5 7" id="KW-0687">Ribonucleoprotein</keyword>
<reference evidence="9" key="1">
    <citation type="submission" date="2020-02" db="EMBL/GenBank/DDBJ databases">
        <authorList>
            <person name="Meier V. D."/>
        </authorList>
    </citation>
    <scope>NUCLEOTIDE SEQUENCE</scope>
    <source>
        <strain evidence="9">AVDCRST_MAG55</strain>
    </source>
</reference>
<keyword evidence="3 7" id="KW-0694">RNA-binding</keyword>
<evidence type="ECO:0000256" key="8">
    <source>
        <dbReference type="SAM" id="MobiDB-lite"/>
    </source>
</evidence>
<dbReference type="CDD" id="cd00432">
    <property type="entry name" value="Ribosomal_L18_L5e"/>
    <property type="match status" value="1"/>
</dbReference>
<dbReference type="GO" id="GO:0008097">
    <property type="term" value="F:5S rRNA binding"/>
    <property type="evidence" value="ECO:0007669"/>
    <property type="project" value="TreeGrafter"/>
</dbReference>
<dbReference type="GO" id="GO:0022625">
    <property type="term" value="C:cytosolic large ribosomal subunit"/>
    <property type="evidence" value="ECO:0007669"/>
    <property type="project" value="TreeGrafter"/>
</dbReference>
<dbReference type="FunFam" id="3.30.420.100:FF:000001">
    <property type="entry name" value="50S ribosomal protein L18"/>
    <property type="match status" value="1"/>
</dbReference>
<evidence type="ECO:0000256" key="7">
    <source>
        <dbReference type="HAMAP-Rule" id="MF_01337"/>
    </source>
</evidence>
<comment type="subunit">
    <text evidence="7">Part of the 50S ribosomal subunit; part of the 5S rRNA/L5/L18/L25 subcomplex. Contacts the 5S and 23S rRNAs.</text>
</comment>
<protein>
    <recommendedName>
        <fullName evidence="6 7">Large ribosomal subunit protein uL18</fullName>
    </recommendedName>
</protein>
<dbReference type="Gene3D" id="3.30.420.100">
    <property type="match status" value="1"/>
</dbReference>
<evidence type="ECO:0000256" key="5">
    <source>
        <dbReference type="ARBA" id="ARBA00023274"/>
    </source>
</evidence>
<dbReference type="AlphaFoldDB" id="A0A6J4PC87"/>
<name>A0A6J4PC87_9ACTN</name>
<accession>A0A6J4PC87</accession>
<dbReference type="GO" id="GO:0003735">
    <property type="term" value="F:structural constituent of ribosome"/>
    <property type="evidence" value="ECO:0007669"/>
    <property type="project" value="InterPro"/>
</dbReference>
<dbReference type="SUPFAM" id="SSF53137">
    <property type="entry name" value="Translational machinery components"/>
    <property type="match status" value="1"/>
</dbReference>
<evidence type="ECO:0000256" key="1">
    <source>
        <dbReference type="ARBA" id="ARBA00007116"/>
    </source>
</evidence>
<comment type="function">
    <text evidence="7">This is one of the proteins that bind and probably mediate the attachment of the 5S RNA into the large ribosomal subunit, where it forms part of the central protuberance.</text>
</comment>
<dbReference type="PANTHER" id="PTHR12899">
    <property type="entry name" value="39S RIBOSOMAL PROTEIN L18, MITOCHONDRIAL"/>
    <property type="match status" value="1"/>
</dbReference>
<evidence type="ECO:0000256" key="6">
    <source>
        <dbReference type="ARBA" id="ARBA00035197"/>
    </source>
</evidence>
<gene>
    <name evidence="7" type="primary">rplR</name>
    <name evidence="9" type="ORF">AVDCRST_MAG55-1362</name>
</gene>
<evidence type="ECO:0000256" key="3">
    <source>
        <dbReference type="ARBA" id="ARBA00022884"/>
    </source>
</evidence>
<dbReference type="InterPro" id="IPR004389">
    <property type="entry name" value="Ribosomal_uL18_bac-type"/>
</dbReference>
<keyword evidence="2 7" id="KW-0699">rRNA-binding</keyword>
<evidence type="ECO:0000313" key="9">
    <source>
        <dbReference type="EMBL" id="CAA9411912.1"/>
    </source>
</evidence>
<proteinExistence type="inferred from homology"/>
<dbReference type="Pfam" id="PF00861">
    <property type="entry name" value="Ribosomal_L18p"/>
    <property type="match status" value="1"/>
</dbReference>
<dbReference type="InterPro" id="IPR057268">
    <property type="entry name" value="Ribosomal_L18"/>
</dbReference>
<feature type="region of interest" description="Disordered" evidence="8">
    <location>
        <begin position="1"/>
        <end position="21"/>
    </location>
</feature>
<organism evidence="9">
    <name type="scientific">uncultured Rubrobacteraceae bacterium</name>
    <dbReference type="NCBI Taxonomy" id="349277"/>
    <lineage>
        <taxon>Bacteria</taxon>
        <taxon>Bacillati</taxon>
        <taxon>Actinomycetota</taxon>
        <taxon>Rubrobacteria</taxon>
        <taxon>Rubrobacterales</taxon>
        <taxon>Rubrobacteraceae</taxon>
        <taxon>environmental samples</taxon>
    </lineage>
</organism>
<dbReference type="HAMAP" id="MF_01337_B">
    <property type="entry name" value="Ribosomal_uL18_B"/>
    <property type="match status" value="1"/>
</dbReference>
<dbReference type="GO" id="GO:0006412">
    <property type="term" value="P:translation"/>
    <property type="evidence" value="ECO:0007669"/>
    <property type="project" value="UniProtKB-UniRule"/>
</dbReference>
<dbReference type="EMBL" id="CADCUZ010000056">
    <property type="protein sequence ID" value="CAA9411912.1"/>
    <property type="molecule type" value="Genomic_DNA"/>
</dbReference>
<evidence type="ECO:0000256" key="4">
    <source>
        <dbReference type="ARBA" id="ARBA00022980"/>
    </source>
</evidence>
<dbReference type="InterPro" id="IPR005484">
    <property type="entry name" value="Ribosomal_uL18_bac/plant/anim"/>
</dbReference>
<comment type="similarity">
    <text evidence="1 7">Belongs to the universal ribosomal protein uL18 family.</text>
</comment>
<sequence>MAVLQKRAHRNKRRKRVRRKVVGTAERPRLSVYRSNVHIYAQLIDDDAARTLAAADSREVGEAESRKDAARKVGELVARKAQEVGIEVAVFDRGGNKYHGRIAALAEGAREGGLKL</sequence>